<dbReference type="AlphaFoldDB" id="A0A2J7TJ71"/>
<dbReference type="InterPro" id="IPR013766">
    <property type="entry name" value="Thioredoxin_domain"/>
</dbReference>
<protein>
    <submittedName>
        <fullName evidence="4">Thiol reductase thioredoxin</fullName>
    </submittedName>
</protein>
<comment type="caution">
    <text evidence="4">The sequence shown here is derived from an EMBL/GenBank/DDBJ whole genome shotgun (WGS) entry which is preliminary data.</text>
</comment>
<dbReference type="Proteomes" id="UP000236286">
    <property type="component" value="Unassembled WGS sequence"/>
</dbReference>
<evidence type="ECO:0000256" key="1">
    <source>
        <dbReference type="ARBA" id="ARBA00023284"/>
    </source>
</evidence>
<organism evidence="4 5">
    <name type="scientific">Methylocella silvestris</name>
    <dbReference type="NCBI Taxonomy" id="199596"/>
    <lineage>
        <taxon>Bacteria</taxon>
        <taxon>Pseudomonadati</taxon>
        <taxon>Pseudomonadota</taxon>
        <taxon>Alphaproteobacteria</taxon>
        <taxon>Hyphomicrobiales</taxon>
        <taxon>Beijerinckiaceae</taxon>
        <taxon>Methylocella</taxon>
    </lineage>
</organism>
<evidence type="ECO:0000256" key="2">
    <source>
        <dbReference type="SAM" id="SignalP"/>
    </source>
</evidence>
<dbReference type="OrthoDB" id="7950124at2"/>
<feature type="domain" description="Thioredoxin" evidence="3">
    <location>
        <begin position="5"/>
        <end position="131"/>
    </location>
</feature>
<dbReference type="Gene3D" id="3.40.30.10">
    <property type="entry name" value="Glutaredoxin"/>
    <property type="match status" value="1"/>
</dbReference>
<dbReference type="CDD" id="cd02947">
    <property type="entry name" value="TRX_family"/>
    <property type="match status" value="1"/>
</dbReference>
<dbReference type="Pfam" id="PF00085">
    <property type="entry name" value="Thioredoxin"/>
    <property type="match status" value="1"/>
</dbReference>
<gene>
    <name evidence="4" type="ORF">CR492_05695</name>
</gene>
<dbReference type="EMBL" id="PDZR01000004">
    <property type="protein sequence ID" value="PNG26820.1"/>
    <property type="molecule type" value="Genomic_DNA"/>
</dbReference>
<keyword evidence="1" id="KW-0676">Redox-active center</keyword>
<dbReference type="RefSeq" id="WP_102842786.1">
    <property type="nucleotide sequence ID" value="NZ_PDZR01000004.1"/>
</dbReference>
<feature type="signal peptide" evidence="2">
    <location>
        <begin position="1"/>
        <end position="24"/>
    </location>
</feature>
<sequence>MHRRTVLAALAGALALFSVASGHAAEPAEFTQGDFEAAQKAGRPILIEITAPWCPTCRAQKPILSELTAAPKFEDLAVFDVDFDSRKDVLRLFHTQSQSTLIAFRGPEEVGRSVGDTAPASIAALLNKTLSSATP</sequence>
<accession>A0A2J7TJ71</accession>
<keyword evidence="2" id="KW-0732">Signal</keyword>
<dbReference type="SUPFAM" id="SSF52833">
    <property type="entry name" value="Thioredoxin-like"/>
    <property type="match status" value="1"/>
</dbReference>
<evidence type="ECO:0000313" key="5">
    <source>
        <dbReference type="Proteomes" id="UP000236286"/>
    </source>
</evidence>
<proteinExistence type="predicted"/>
<evidence type="ECO:0000313" key="4">
    <source>
        <dbReference type="EMBL" id="PNG26820.1"/>
    </source>
</evidence>
<dbReference type="PROSITE" id="PS00194">
    <property type="entry name" value="THIOREDOXIN_1"/>
    <property type="match status" value="1"/>
</dbReference>
<dbReference type="GO" id="GO:0015036">
    <property type="term" value="F:disulfide oxidoreductase activity"/>
    <property type="evidence" value="ECO:0007669"/>
    <property type="project" value="UniProtKB-ARBA"/>
</dbReference>
<reference evidence="4 5" key="1">
    <citation type="submission" date="2017-10" db="EMBL/GenBank/DDBJ databases">
        <title>Genome announcement of Methylocella silvestris TVC from permafrost.</title>
        <authorList>
            <person name="Wang J."/>
            <person name="Geng K."/>
            <person name="Ul-Haque F."/>
            <person name="Crombie A.T."/>
            <person name="Street L.E."/>
            <person name="Wookey P.A."/>
            <person name="Murrell J.C."/>
            <person name="Pratscher J."/>
        </authorList>
    </citation>
    <scope>NUCLEOTIDE SEQUENCE [LARGE SCALE GENOMIC DNA]</scope>
    <source>
        <strain evidence="4 5">TVC</strain>
    </source>
</reference>
<dbReference type="InterPro" id="IPR017937">
    <property type="entry name" value="Thioredoxin_CS"/>
</dbReference>
<dbReference type="PROSITE" id="PS51352">
    <property type="entry name" value="THIOREDOXIN_2"/>
    <property type="match status" value="1"/>
</dbReference>
<evidence type="ECO:0000259" key="3">
    <source>
        <dbReference type="PROSITE" id="PS51352"/>
    </source>
</evidence>
<name>A0A2J7TJ71_METSI</name>
<dbReference type="InterPro" id="IPR036249">
    <property type="entry name" value="Thioredoxin-like_sf"/>
</dbReference>
<feature type="chain" id="PRO_5014327261" evidence="2">
    <location>
        <begin position="25"/>
        <end position="135"/>
    </location>
</feature>